<dbReference type="PROSITE" id="PS00086">
    <property type="entry name" value="CYTOCHROME_P450"/>
    <property type="match status" value="1"/>
</dbReference>
<dbReference type="GO" id="GO:0004497">
    <property type="term" value="F:monooxygenase activity"/>
    <property type="evidence" value="ECO:0007669"/>
    <property type="project" value="UniProtKB-KW"/>
</dbReference>
<accession>A0A7X9ZTN4</accession>
<dbReference type="AlphaFoldDB" id="A0A7X9ZTN4"/>
<dbReference type="EMBL" id="JABBFV010000017">
    <property type="protein sequence ID" value="NML12203.1"/>
    <property type="molecule type" value="Genomic_DNA"/>
</dbReference>
<dbReference type="GO" id="GO:0016705">
    <property type="term" value="F:oxidoreductase activity, acting on paired donors, with incorporation or reduction of molecular oxygen"/>
    <property type="evidence" value="ECO:0007669"/>
    <property type="project" value="InterPro"/>
</dbReference>
<comment type="caution">
    <text evidence="3">The sequence shown here is derived from an EMBL/GenBank/DDBJ whole genome shotgun (WGS) entry which is preliminary data.</text>
</comment>
<proteinExistence type="inferred from homology"/>
<evidence type="ECO:0000256" key="1">
    <source>
        <dbReference type="ARBA" id="ARBA00010617"/>
    </source>
</evidence>
<keyword evidence="2" id="KW-0479">Metal-binding</keyword>
<reference evidence="3 4" key="1">
    <citation type="submission" date="2020-04" db="EMBL/GenBank/DDBJ databases">
        <title>Sphingobium sp. AR-3-1 isolated from Arctic soil.</title>
        <authorList>
            <person name="Dahal R.H."/>
            <person name="Chaudhary D.K."/>
        </authorList>
    </citation>
    <scope>NUCLEOTIDE SEQUENCE [LARGE SCALE GENOMIC DNA]</scope>
    <source>
        <strain evidence="3 4">AR-3-1</strain>
    </source>
</reference>
<sequence>MDIARDEHLEQMNRDFLAVSDTYTGTLTKDPFPILAELRETEPVMQGDVLAKFHVPSQADYANSGRPVMTVLRYDDVLAILRDAENWKSSLMADGFGAAVDNLLLTAMDDAEHKKYRSLLQPAFLMPVIKRMTDTVIKPNIEVLLEPLRARGKADLVPEFSLPFPVRVVYAVLGFPADSDTVMKLASWALRILGGPQIDPAKAAVTYPAAMDAGQRLFEHVLPIVRARRETPTGHEDLIGFMQTVDVDGKRFTDEEITHLVRMLLLAAAETTSRTFSNMIIMLLERPDVLDKVRSDRKLIPRALTETMRLDPVAGNLARIAAKDMEVRGTVIPKGTAVTLSISAANRDPEAYERPDELWLERPLRPVLSFGFGPHICMGMHIARIEMEAALDMVLDLPNLRFDPAYPQPAIRGLQLRGPDALHVLWDA</sequence>
<dbReference type="PANTHER" id="PTHR46696">
    <property type="entry name" value="P450, PUTATIVE (EUROFUNG)-RELATED"/>
    <property type="match status" value="1"/>
</dbReference>
<keyword evidence="2" id="KW-0503">Monooxygenase</keyword>
<dbReference type="RefSeq" id="WP_169574604.1">
    <property type="nucleotide sequence ID" value="NZ_JABBFV010000017.1"/>
</dbReference>
<evidence type="ECO:0000256" key="2">
    <source>
        <dbReference type="RuleBase" id="RU000461"/>
    </source>
</evidence>
<dbReference type="PANTHER" id="PTHR46696:SF3">
    <property type="entry name" value="PULCHERRIMINIC ACID SYNTHASE"/>
    <property type="match status" value="1"/>
</dbReference>
<dbReference type="InterPro" id="IPR036396">
    <property type="entry name" value="Cyt_P450_sf"/>
</dbReference>
<protein>
    <submittedName>
        <fullName evidence="3">Cytochrome P450</fullName>
    </submittedName>
</protein>
<dbReference type="InterPro" id="IPR002397">
    <property type="entry name" value="Cyt_P450_B"/>
</dbReference>
<dbReference type="Pfam" id="PF00067">
    <property type="entry name" value="p450"/>
    <property type="match status" value="1"/>
</dbReference>
<name>A0A7X9ZTN4_9SPHN</name>
<dbReference type="Proteomes" id="UP000519023">
    <property type="component" value="Unassembled WGS sequence"/>
</dbReference>
<keyword evidence="2" id="KW-0349">Heme</keyword>
<dbReference type="InterPro" id="IPR017972">
    <property type="entry name" value="Cyt_P450_CS"/>
</dbReference>
<keyword evidence="4" id="KW-1185">Reference proteome</keyword>
<dbReference type="SUPFAM" id="SSF48264">
    <property type="entry name" value="Cytochrome P450"/>
    <property type="match status" value="1"/>
</dbReference>
<gene>
    <name evidence="3" type="ORF">HHL08_19000</name>
</gene>
<dbReference type="GO" id="GO:0005506">
    <property type="term" value="F:iron ion binding"/>
    <property type="evidence" value="ECO:0007669"/>
    <property type="project" value="InterPro"/>
</dbReference>
<dbReference type="PRINTS" id="PR00385">
    <property type="entry name" value="P450"/>
</dbReference>
<evidence type="ECO:0000313" key="4">
    <source>
        <dbReference type="Proteomes" id="UP000519023"/>
    </source>
</evidence>
<dbReference type="PRINTS" id="PR00359">
    <property type="entry name" value="BP450"/>
</dbReference>
<dbReference type="Gene3D" id="1.10.630.10">
    <property type="entry name" value="Cytochrome P450"/>
    <property type="match status" value="1"/>
</dbReference>
<keyword evidence="2" id="KW-0408">Iron</keyword>
<dbReference type="InterPro" id="IPR001128">
    <property type="entry name" value="Cyt_P450"/>
</dbReference>
<comment type="similarity">
    <text evidence="1 2">Belongs to the cytochrome P450 family.</text>
</comment>
<dbReference type="GO" id="GO:0020037">
    <property type="term" value="F:heme binding"/>
    <property type="evidence" value="ECO:0007669"/>
    <property type="project" value="InterPro"/>
</dbReference>
<organism evidence="3 4">
    <name type="scientific">Sphingobium psychrophilum</name>
    <dbReference type="NCBI Taxonomy" id="2728834"/>
    <lineage>
        <taxon>Bacteria</taxon>
        <taxon>Pseudomonadati</taxon>
        <taxon>Pseudomonadota</taxon>
        <taxon>Alphaproteobacteria</taxon>
        <taxon>Sphingomonadales</taxon>
        <taxon>Sphingomonadaceae</taxon>
        <taxon>Sphingobium</taxon>
    </lineage>
</organism>
<evidence type="ECO:0000313" key="3">
    <source>
        <dbReference type="EMBL" id="NML12203.1"/>
    </source>
</evidence>
<keyword evidence="2" id="KW-0560">Oxidoreductase</keyword>